<evidence type="ECO:0000313" key="1">
    <source>
        <dbReference type="EMBL" id="RYO98077.1"/>
    </source>
</evidence>
<dbReference type="AlphaFoldDB" id="A0A4Q4T4Y5"/>
<organism evidence="1 2">
    <name type="scientific">Monosporascus ibericus</name>
    <dbReference type="NCBI Taxonomy" id="155417"/>
    <lineage>
        <taxon>Eukaryota</taxon>
        <taxon>Fungi</taxon>
        <taxon>Dikarya</taxon>
        <taxon>Ascomycota</taxon>
        <taxon>Pezizomycotina</taxon>
        <taxon>Sordariomycetes</taxon>
        <taxon>Xylariomycetidae</taxon>
        <taxon>Xylariales</taxon>
        <taxon>Xylariales incertae sedis</taxon>
        <taxon>Monosporascus</taxon>
    </lineage>
</organism>
<accession>A0A4Q4T4Y5</accession>
<sequence length="289" mass="33373">MAHWGNVANLEDMIRVHLLFGSAVLDKVVDATKQWAEFALLPQPNTQRHLVDALMRRQRPELDMELATTPQQLEERAMCIVYYGTWPSRGHANPEFVHLTPDTRLIMGWTERRLRAELLEEVSPRFKPKRMAVSRPNWATLFVLGINSFTQRQNEQDDIKNGLVCLIPIGGDLFFPQLGVRLEYQPGPRVIFRGREFDHLVGDWKGYRIFVAVTNHQPVRNWVSRRLGKVPALPEIDEDEDDEDAEGEDRYVLCVEPALDPQEPPRGYVGCEGTTRAWRLVTRTRRVVI</sequence>
<dbReference type="Gene3D" id="3.60.130.30">
    <property type="match status" value="1"/>
</dbReference>
<reference evidence="1 2" key="1">
    <citation type="submission" date="2018-06" db="EMBL/GenBank/DDBJ databases">
        <title>Complete Genomes of Monosporascus.</title>
        <authorList>
            <person name="Robinson A.J."/>
            <person name="Natvig D.O."/>
        </authorList>
    </citation>
    <scope>NUCLEOTIDE SEQUENCE [LARGE SCALE GENOMIC DNA]</scope>
    <source>
        <strain evidence="1 2">CBS 110550</strain>
    </source>
</reference>
<name>A0A4Q4T4Y5_9PEZI</name>
<dbReference type="EMBL" id="QJNU01000476">
    <property type="protein sequence ID" value="RYO98077.1"/>
    <property type="molecule type" value="Genomic_DNA"/>
</dbReference>
<protein>
    <submittedName>
        <fullName evidence="1">Uncharacterized protein</fullName>
    </submittedName>
</protein>
<dbReference type="STRING" id="155417.A0A4Q4T4Y5"/>
<dbReference type="Proteomes" id="UP000293360">
    <property type="component" value="Unassembled WGS sequence"/>
</dbReference>
<dbReference type="OrthoDB" id="4754660at2759"/>
<keyword evidence="2" id="KW-1185">Reference proteome</keyword>
<gene>
    <name evidence="1" type="ORF">DL764_007207</name>
</gene>
<evidence type="ECO:0000313" key="2">
    <source>
        <dbReference type="Proteomes" id="UP000293360"/>
    </source>
</evidence>
<proteinExistence type="predicted"/>
<comment type="caution">
    <text evidence="1">The sequence shown here is derived from an EMBL/GenBank/DDBJ whole genome shotgun (WGS) entry which is preliminary data.</text>
</comment>